<evidence type="ECO:0000313" key="11">
    <source>
        <dbReference type="EMBL" id="SPW33205.1"/>
    </source>
</evidence>
<feature type="transmembrane region" description="Helical" evidence="9">
    <location>
        <begin position="198"/>
        <end position="219"/>
    </location>
</feature>
<evidence type="ECO:0000256" key="8">
    <source>
        <dbReference type="SAM" id="MobiDB-lite"/>
    </source>
</evidence>
<dbReference type="Pfam" id="PF00324">
    <property type="entry name" value="AA_permease"/>
    <property type="match status" value="1"/>
</dbReference>
<keyword evidence="5" id="KW-0029">Amino-acid transport</keyword>
<reference evidence="11 12" key="1">
    <citation type="submission" date="2018-06" db="EMBL/GenBank/DDBJ databases">
        <authorList>
            <consortium name="Pathogen Informatics"/>
            <person name="Doyle S."/>
        </authorList>
    </citation>
    <scope>NUCLEOTIDE SEQUENCE [LARGE SCALE GENOMIC DNA]</scope>
    <source>
        <strain evidence="11 12">NCTC10254</strain>
    </source>
</reference>
<evidence type="ECO:0000259" key="10">
    <source>
        <dbReference type="Pfam" id="PF00324"/>
    </source>
</evidence>
<feature type="transmembrane region" description="Helical" evidence="9">
    <location>
        <begin position="168"/>
        <end position="186"/>
    </location>
</feature>
<dbReference type="EMBL" id="UARK01000033">
    <property type="protein sequence ID" value="SPW33205.1"/>
    <property type="molecule type" value="Genomic_DNA"/>
</dbReference>
<organism evidence="11 12">
    <name type="scientific">Corynebacterium matruchotii</name>
    <dbReference type="NCBI Taxonomy" id="43768"/>
    <lineage>
        <taxon>Bacteria</taxon>
        <taxon>Bacillati</taxon>
        <taxon>Actinomycetota</taxon>
        <taxon>Actinomycetes</taxon>
        <taxon>Mycobacteriales</taxon>
        <taxon>Corynebacteriaceae</taxon>
        <taxon>Corynebacterium</taxon>
    </lineage>
</organism>
<dbReference type="GO" id="GO:0006865">
    <property type="term" value="P:amino acid transport"/>
    <property type="evidence" value="ECO:0007669"/>
    <property type="project" value="UniProtKB-KW"/>
</dbReference>
<feature type="domain" description="Amino acid permease/ SLC12A" evidence="10">
    <location>
        <begin position="60"/>
        <end position="471"/>
    </location>
</feature>
<dbReference type="PIRSF" id="PIRSF006060">
    <property type="entry name" value="AA_transporter"/>
    <property type="match status" value="1"/>
</dbReference>
<dbReference type="InterPro" id="IPR004841">
    <property type="entry name" value="AA-permease/SLC12A_dom"/>
</dbReference>
<evidence type="ECO:0000256" key="5">
    <source>
        <dbReference type="ARBA" id="ARBA00022970"/>
    </source>
</evidence>
<comment type="caution">
    <text evidence="11">The sequence shown here is derived from an EMBL/GenBank/DDBJ whole genome shotgun (WGS) entry which is preliminary data.</text>
</comment>
<name>A0A8B4HA36_9CORY</name>
<sequence length="503" mass="53579">MTESTANNPTPRVTPTGADNHQGGDATGVGGSSQSEPQQQSTHSPTVSTTKLGRGLKTRHLTMMGLGSAIGAGLFLSTGVGIHIAGPAVILGYVLAGIIVLLIMQMLGEMAAARPNSGSFSVYAEQALGHWAGFSLGWLYWFMLTMVMGAEMTGAAGIMGQWFGIDPWIPALVCVTFFAVVNLANVQGFGEFEFWFAFVKVAVILFFLIVGILLIFGLLPDTEFVGAHNLTNGSFMPNGIPGVAAGLLAVAFAFGGIEIVTIAAAESENPSSAIATAVRSVIWRISLFYLGSVTIIIFLMPYDMIGGAKTAAESPFTIILGMAHIPYVVGFMELIIVLALLSAFNAQIYGTSRLVYSFAKRHDAPQVFAKTNKNKVPTNSVLLSMFFAFVSVGLQYWNPPGLLAFLLNAVGGCMITLWIMVAVTWLRLHPVLVAGEEITTVRMPGYPWTAIVCLLLLGGLVLLMLSDAASRSQVISVAMVFGFASLMSFVAKRFHPSTRNLES</sequence>
<evidence type="ECO:0000256" key="6">
    <source>
        <dbReference type="ARBA" id="ARBA00022989"/>
    </source>
</evidence>
<feature type="transmembrane region" description="Helical" evidence="9">
    <location>
        <begin position="472"/>
        <end position="491"/>
    </location>
</feature>
<dbReference type="Proteomes" id="UP000249886">
    <property type="component" value="Unassembled WGS sequence"/>
</dbReference>
<feature type="transmembrane region" description="Helical" evidence="9">
    <location>
        <begin position="281"/>
        <end position="302"/>
    </location>
</feature>
<feature type="transmembrane region" description="Helical" evidence="9">
    <location>
        <begin position="446"/>
        <end position="466"/>
    </location>
</feature>
<feature type="transmembrane region" description="Helical" evidence="9">
    <location>
        <begin position="61"/>
        <end position="84"/>
    </location>
</feature>
<evidence type="ECO:0000256" key="1">
    <source>
        <dbReference type="ARBA" id="ARBA00004141"/>
    </source>
</evidence>
<dbReference type="PANTHER" id="PTHR43495:SF5">
    <property type="entry name" value="GAMMA-AMINOBUTYRIC ACID PERMEASE"/>
    <property type="match status" value="1"/>
</dbReference>
<dbReference type="PANTHER" id="PTHR43495">
    <property type="entry name" value="GABA PERMEASE"/>
    <property type="match status" value="1"/>
</dbReference>
<feature type="transmembrane region" description="Helical" evidence="9">
    <location>
        <begin position="90"/>
        <end position="107"/>
    </location>
</feature>
<comment type="subcellular location">
    <subcellularLocation>
        <location evidence="1">Membrane</location>
        <topology evidence="1">Multi-pass membrane protein</topology>
    </subcellularLocation>
</comment>
<keyword evidence="3" id="KW-0813">Transport</keyword>
<gene>
    <name evidence="11" type="primary">aroP</name>
    <name evidence="11" type="ORF">NCTC10254_02350</name>
</gene>
<evidence type="ECO:0000256" key="3">
    <source>
        <dbReference type="ARBA" id="ARBA00022448"/>
    </source>
</evidence>
<feature type="compositionally biased region" description="Polar residues" evidence="8">
    <location>
        <begin position="1"/>
        <end position="19"/>
    </location>
</feature>
<feature type="compositionally biased region" description="Low complexity" evidence="8">
    <location>
        <begin position="32"/>
        <end position="41"/>
    </location>
</feature>
<evidence type="ECO:0000313" key="12">
    <source>
        <dbReference type="Proteomes" id="UP000249886"/>
    </source>
</evidence>
<keyword evidence="6 9" id="KW-1133">Transmembrane helix</keyword>
<dbReference type="RefSeq" id="WP_005526993.1">
    <property type="nucleotide sequence ID" value="NZ_CP050134.2"/>
</dbReference>
<evidence type="ECO:0000256" key="9">
    <source>
        <dbReference type="SAM" id="Phobius"/>
    </source>
</evidence>
<dbReference type="Gene3D" id="1.20.1740.10">
    <property type="entry name" value="Amino acid/polyamine transporter I"/>
    <property type="match status" value="1"/>
</dbReference>
<protein>
    <submittedName>
        <fullName evidence="11">Aromatic amino acid transporter</fullName>
    </submittedName>
</protein>
<feature type="region of interest" description="Disordered" evidence="8">
    <location>
        <begin position="1"/>
        <end position="52"/>
    </location>
</feature>
<dbReference type="GO" id="GO:0055085">
    <property type="term" value="P:transmembrane transport"/>
    <property type="evidence" value="ECO:0007669"/>
    <property type="project" value="InterPro"/>
</dbReference>
<proteinExistence type="inferred from homology"/>
<keyword evidence="4 9" id="KW-0812">Transmembrane</keyword>
<dbReference type="PROSITE" id="PS00218">
    <property type="entry name" value="AMINO_ACID_PERMEASE_1"/>
    <property type="match status" value="1"/>
</dbReference>
<feature type="transmembrane region" description="Helical" evidence="9">
    <location>
        <begin position="403"/>
        <end position="426"/>
    </location>
</feature>
<dbReference type="GO" id="GO:0016020">
    <property type="term" value="C:membrane"/>
    <property type="evidence" value="ECO:0007669"/>
    <property type="project" value="UniProtKB-SubCell"/>
</dbReference>
<feature type="transmembrane region" description="Helical" evidence="9">
    <location>
        <begin position="239"/>
        <end position="260"/>
    </location>
</feature>
<feature type="compositionally biased region" description="Polar residues" evidence="8">
    <location>
        <begin position="42"/>
        <end position="51"/>
    </location>
</feature>
<dbReference type="AlphaFoldDB" id="A0A8B4HA36"/>
<dbReference type="GeneID" id="84575043"/>
<feature type="transmembrane region" description="Helical" evidence="9">
    <location>
        <begin position="322"/>
        <end position="344"/>
    </location>
</feature>
<evidence type="ECO:0000256" key="7">
    <source>
        <dbReference type="ARBA" id="ARBA00023136"/>
    </source>
</evidence>
<keyword evidence="7 9" id="KW-0472">Membrane</keyword>
<comment type="similarity">
    <text evidence="2">Belongs to the amino acid-polyamine-organocation (APC) superfamily. Amino acid transporter (AAT) (TC 2.A.3.1) family.</text>
</comment>
<feature type="transmembrane region" description="Helical" evidence="9">
    <location>
        <begin position="380"/>
        <end position="397"/>
    </location>
</feature>
<feature type="transmembrane region" description="Helical" evidence="9">
    <location>
        <begin position="128"/>
        <end position="148"/>
    </location>
</feature>
<accession>A0A8B4HA36</accession>
<evidence type="ECO:0000256" key="4">
    <source>
        <dbReference type="ARBA" id="ARBA00022692"/>
    </source>
</evidence>
<dbReference type="InterPro" id="IPR004840">
    <property type="entry name" value="Amino_acid_permease_CS"/>
</dbReference>
<dbReference type="FunFam" id="1.20.1740.10:FF:000001">
    <property type="entry name" value="Amino acid permease"/>
    <property type="match status" value="1"/>
</dbReference>
<evidence type="ECO:0000256" key="2">
    <source>
        <dbReference type="ARBA" id="ARBA00008583"/>
    </source>
</evidence>